<protein>
    <submittedName>
        <fullName evidence="7">Aminotransferase class III-fold pyridoxal phosphate-dependent enzyme</fullName>
    </submittedName>
</protein>
<evidence type="ECO:0000313" key="10">
    <source>
        <dbReference type="Proteomes" id="UP000814353"/>
    </source>
</evidence>
<dbReference type="InterPro" id="IPR015422">
    <property type="entry name" value="PyrdxlP-dep_Trfase_small"/>
</dbReference>
<dbReference type="Proteomes" id="UP000814353">
    <property type="component" value="Unassembled WGS sequence"/>
</dbReference>
<evidence type="ECO:0000256" key="6">
    <source>
        <dbReference type="RuleBase" id="RU003560"/>
    </source>
</evidence>
<keyword evidence="4 7" id="KW-0808">Transferase</keyword>
<dbReference type="EMBL" id="JABFUB010000007">
    <property type="protein sequence ID" value="MCG6661963.1"/>
    <property type="molecule type" value="Genomic_DNA"/>
</dbReference>
<dbReference type="Gene3D" id="3.90.1150.10">
    <property type="entry name" value="Aspartate Aminotransferase, domain 1"/>
    <property type="match status" value="1"/>
</dbReference>
<dbReference type="Gene3D" id="3.40.640.10">
    <property type="entry name" value="Type I PLP-dependent aspartate aminotransferase-like (Major domain)"/>
    <property type="match status" value="1"/>
</dbReference>
<dbReference type="Proteomes" id="UP000518091">
    <property type="component" value="Unassembled WGS sequence"/>
</dbReference>
<sequence length="461" mass="49985">MNMPFAASEALRQQDLDHHLHPFTDHRQLAAEGGPRIITHGEGVWLWDTQGRKLLDGMAGLWCVNVGYGRHELGRVAQRQINRLPYYNTFFQTSHEPVIELSAKLTGLLPEGLEHVFFANSGSEANDTALRLVRHYWQALGQPERRVIVSRRHAYHGSTIAAASLGGMSSMHDIPGVPIPDVVHVGAPYAWESGKAMEQEHFAEVAARWVEEAILAAGPERVAAFIGEPVMGAGGVIVPPAGYWQRVQDICRRYDILLICDEVVCGFGRTGNWFGAQTFDIRPDIVTMAKGLSSGYQPISAVAVGERVVAPLLERPGRFPHGFTYSGHPVAAAVALENLNIIEREGLVEHVHDTVGPALATGLGRLADHALVGEVRTLGAMAAVELNPENMPGTRDLPSGTLATRVRNLCFEHGLVTRAVRDGLVFAPPLVITTDEIATLVDILSSCLDEVAAQVAEPAHA</sequence>
<dbReference type="InterPro" id="IPR049704">
    <property type="entry name" value="Aminotrans_3_PPA_site"/>
</dbReference>
<proteinExistence type="inferred from homology"/>
<evidence type="ECO:0000313" key="9">
    <source>
        <dbReference type="Proteomes" id="UP000518091"/>
    </source>
</evidence>
<reference evidence="7 9" key="2">
    <citation type="submission" date="2020-07" db="EMBL/GenBank/DDBJ databases">
        <title>Identification of Halomonas strains.</title>
        <authorList>
            <person name="Xiao Z."/>
            <person name="Shen J."/>
        </authorList>
    </citation>
    <scope>NUCLEOTIDE SEQUENCE [LARGE SCALE GENOMIC DNA]</scope>
    <source>
        <strain evidence="7 9">DSM 17331</strain>
    </source>
</reference>
<dbReference type="RefSeq" id="WP_181515562.1">
    <property type="nucleotide sequence ID" value="NZ_JABFUB010000007.1"/>
</dbReference>
<comment type="similarity">
    <text evidence="2 6">Belongs to the class-III pyridoxal-phosphate-dependent aminotransferase family.</text>
</comment>
<evidence type="ECO:0000313" key="7">
    <source>
        <dbReference type="EMBL" id="MBA2780090.1"/>
    </source>
</evidence>
<dbReference type="Pfam" id="PF00202">
    <property type="entry name" value="Aminotran_3"/>
    <property type="match status" value="1"/>
</dbReference>
<comment type="cofactor">
    <cofactor evidence="1">
        <name>pyridoxal 5'-phosphate</name>
        <dbReference type="ChEBI" id="CHEBI:597326"/>
    </cofactor>
</comment>
<dbReference type="SUPFAM" id="SSF53383">
    <property type="entry name" value="PLP-dependent transferases"/>
    <property type="match status" value="1"/>
</dbReference>
<evidence type="ECO:0000256" key="5">
    <source>
        <dbReference type="ARBA" id="ARBA00022898"/>
    </source>
</evidence>
<dbReference type="AlphaFoldDB" id="A0A7V9W2Z8"/>
<keyword evidence="5 6" id="KW-0663">Pyridoxal phosphate</keyword>
<dbReference type="FunFam" id="3.40.640.10:FF:000014">
    <property type="entry name" value="Adenosylmethionine-8-amino-7-oxononanoate aminotransferase, probable"/>
    <property type="match status" value="1"/>
</dbReference>
<evidence type="ECO:0000256" key="1">
    <source>
        <dbReference type="ARBA" id="ARBA00001933"/>
    </source>
</evidence>
<keyword evidence="10" id="KW-1185">Reference proteome</keyword>
<evidence type="ECO:0000256" key="4">
    <source>
        <dbReference type="ARBA" id="ARBA00022679"/>
    </source>
</evidence>
<accession>A0A7V9W2Z8</accession>
<dbReference type="PIRSF" id="PIRSF000521">
    <property type="entry name" value="Transaminase_4ab_Lys_Orn"/>
    <property type="match status" value="1"/>
</dbReference>
<dbReference type="NCBIfam" id="NF005682">
    <property type="entry name" value="PRK07480.1"/>
    <property type="match status" value="1"/>
</dbReference>
<dbReference type="InterPro" id="IPR015424">
    <property type="entry name" value="PyrdxlP-dep_Trfase"/>
</dbReference>
<dbReference type="InterPro" id="IPR005814">
    <property type="entry name" value="Aminotrans_3"/>
</dbReference>
<dbReference type="PANTHER" id="PTHR43094">
    <property type="entry name" value="AMINOTRANSFERASE"/>
    <property type="match status" value="1"/>
</dbReference>
<dbReference type="PROSITE" id="PS00600">
    <property type="entry name" value="AA_TRANSFER_CLASS_3"/>
    <property type="match status" value="1"/>
</dbReference>
<reference evidence="8 10" key="1">
    <citation type="submission" date="2020-05" db="EMBL/GenBank/DDBJ databases">
        <title>Comparative genomic analysis of denitrifying bacteria from Halomonas genus.</title>
        <authorList>
            <person name="Wang L."/>
            <person name="Shao Z."/>
        </authorList>
    </citation>
    <scope>NUCLEOTIDE SEQUENCE [LARGE SCALE GENOMIC DNA]</scope>
    <source>
        <strain evidence="8 10">DSM 17331</strain>
    </source>
</reference>
<evidence type="ECO:0000313" key="8">
    <source>
        <dbReference type="EMBL" id="MCG6661963.1"/>
    </source>
</evidence>
<dbReference type="NCBIfam" id="NF004767">
    <property type="entry name" value="PRK06105.1"/>
    <property type="match status" value="1"/>
</dbReference>
<comment type="caution">
    <text evidence="7">The sequence shown here is derived from an EMBL/GenBank/DDBJ whole genome shotgun (WGS) entry which is preliminary data.</text>
</comment>
<keyword evidence="3 7" id="KW-0032">Aminotransferase</keyword>
<dbReference type="PANTHER" id="PTHR43094:SF1">
    <property type="entry name" value="AMINOTRANSFERASE CLASS-III"/>
    <property type="match status" value="1"/>
</dbReference>
<gene>
    <name evidence="7" type="ORF">H1D44_14445</name>
    <name evidence="8" type="ORF">HOP48_10430</name>
</gene>
<organism evidence="7 9">
    <name type="scientific">Billgrantia kenyensis</name>
    <dbReference type="NCBI Taxonomy" id="321266"/>
    <lineage>
        <taxon>Bacteria</taxon>
        <taxon>Pseudomonadati</taxon>
        <taxon>Pseudomonadota</taxon>
        <taxon>Gammaproteobacteria</taxon>
        <taxon>Oceanospirillales</taxon>
        <taxon>Halomonadaceae</taxon>
        <taxon>Billgrantia</taxon>
    </lineage>
</organism>
<dbReference type="CDD" id="cd00610">
    <property type="entry name" value="OAT_like"/>
    <property type="match status" value="1"/>
</dbReference>
<name>A0A7V9W2Z8_9GAMM</name>
<dbReference type="GO" id="GO:0008483">
    <property type="term" value="F:transaminase activity"/>
    <property type="evidence" value="ECO:0007669"/>
    <property type="project" value="UniProtKB-KW"/>
</dbReference>
<dbReference type="InterPro" id="IPR015421">
    <property type="entry name" value="PyrdxlP-dep_Trfase_major"/>
</dbReference>
<dbReference type="EMBL" id="JACEFT010000019">
    <property type="protein sequence ID" value="MBA2780090.1"/>
    <property type="molecule type" value="Genomic_DNA"/>
</dbReference>
<dbReference type="GO" id="GO:0030170">
    <property type="term" value="F:pyridoxal phosphate binding"/>
    <property type="evidence" value="ECO:0007669"/>
    <property type="project" value="InterPro"/>
</dbReference>
<evidence type="ECO:0000256" key="2">
    <source>
        <dbReference type="ARBA" id="ARBA00008954"/>
    </source>
</evidence>
<evidence type="ECO:0000256" key="3">
    <source>
        <dbReference type="ARBA" id="ARBA00022576"/>
    </source>
</evidence>